<protein>
    <submittedName>
        <fullName evidence="3">Alpha/beta hydrolase</fullName>
    </submittedName>
</protein>
<evidence type="ECO:0000313" key="3">
    <source>
        <dbReference type="EMBL" id="BAT27220.1"/>
    </source>
</evidence>
<dbReference type="AlphaFoldDB" id="A0A0P0Z035"/>
<evidence type="ECO:0000259" key="2">
    <source>
        <dbReference type="Pfam" id="PF00561"/>
    </source>
</evidence>
<keyword evidence="1 3" id="KW-0378">Hydrolase</keyword>
<dbReference type="SUPFAM" id="SSF53474">
    <property type="entry name" value="alpha/beta-Hydrolases"/>
    <property type="match status" value="1"/>
</dbReference>
<dbReference type="OrthoDB" id="9812774at2"/>
<dbReference type="InterPro" id="IPR000073">
    <property type="entry name" value="AB_hydrolase_1"/>
</dbReference>
<feature type="domain" description="AB hydrolase-1" evidence="2">
    <location>
        <begin position="26"/>
        <end position="280"/>
    </location>
</feature>
<dbReference type="InterPro" id="IPR000639">
    <property type="entry name" value="Epox_hydrolase-like"/>
</dbReference>
<dbReference type="RefSeq" id="WP_062228300.1">
    <property type="nucleotide sequence ID" value="NZ_BBWR01000012.1"/>
</dbReference>
<reference evidence="3" key="1">
    <citation type="journal article" date="2015" name="Proc. Natl. Acad. Sci. U.S.A.">
        <title>Bacterial clade with the ribosomal RNA operon on a small plasmid rather than the chromosome.</title>
        <authorList>
            <person name="Anda M."/>
            <person name="Ohtsubo Y."/>
            <person name="Okubo T."/>
            <person name="Sugawara M."/>
            <person name="Nagata Y."/>
            <person name="Tsuda M."/>
            <person name="Minamisawa K."/>
            <person name="Mitsui H."/>
        </authorList>
    </citation>
    <scope>NUCLEOTIDE SEQUENCE</scope>
    <source>
        <strain evidence="3">JCM 14755</strain>
    </source>
</reference>
<dbReference type="PANTHER" id="PTHR43329">
    <property type="entry name" value="EPOXIDE HYDROLASE"/>
    <property type="match status" value="1"/>
</dbReference>
<proteinExistence type="predicted"/>
<dbReference type="EMBL" id="LC066375">
    <property type="protein sequence ID" value="BAT27220.1"/>
    <property type="molecule type" value="Genomic_DNA"/>
</dbReference>
<organism evidence="3">
    <name type="scientific">Aureimonas frigidaquae</name>
    <dbReference type="NCBI Taxonomy" id="424757"/>
    <lineage>
        <taxon>Bacteria</taxon>
        <taxon>Pseudomonadati</taxon>
        <taxon>Pseudomonadota</taxon>
        <taxon>Alphaproteobacteria</taxon>
        <taxon>Hyphomicrobiales</taxon>
        <taxon>Aurantimonadaceae</taxon>
        <taxon>Aureimonas</taxon>
    </lineage>
</organism>
<dbReference type="GO" id="GO:0016787">
    <property type="term" value="F:hydrolase activity"/>
    <property type="evidence" value="ECO:0007669"/>
    <property type="project" value="UniProtKB-KW"/>
</dbReference>
<dbReference type="InterPro" id="IPR029058">
    <property type="entry name" value="AB_hydrolase_fold"/>
</dbReference>
<dbReference type="PRINTS" id="PR00111">
    <property type="entry name" value="ABHYDROLASE"/>
</dbReference>
<dbReference type="PRINTS" id="PR00412">
    <property type="entry name" value="EPOXHYDRLASE"/>
</dbReference>
<name>A0A0P0Z035_9HYPH</name>
<sequence>MFEGFTAHSLQGDGAAIHARIGGDGPPLLLIHGYPQTGAMWNRVATRLAERFTVVVPDLRGYGQSDAPESKGGAAYSKRAMAADMRAVMQGLGHERFGVAGHDRGGRVAYRLALDHPDCVSALALLDILPTIEVWERMDAAEALKTYHWLFLAQPNPMPERLIGADPIFYLDTTLASWTRGITLSPFDSEALAEYRRSFVRPEHIHAACEDYRAGASVDREHDAQDRQAGRRIEAPTLVLWGEDGSPATAGDVLSVWRPWCASVEGTAIPSGHFLAEEAPDAVTSALGDFFR</sequence>
<dbReference type="Pfam" id="PF00561">
    <property type="entry name" value="Abhydrolase_1"/>
    <property type="match status" value="1"/>
</dbReference>
<accession>A0A0P0Z035</accession>
<dbReference type="Gene3D" id="3.40.50.1820">
    <property type="entry name" value="alpha/beta hydrolase"/>
    <property type="match status" value="1"/>
</dbReference>
<evidence type="ECO:0000256" key="1">
    <source>
        <dbReference type="ARBA" id="ARBA00022801"/>
    </source>
</evidence>